<dbReference type="PANTHER" id="PTHR15907">
    <property type="entry name" value="DUF614 FAMILY PROTEIN-RELATED"/>
    <property type="match status" value="1"/>
</dbReference>
<evidence type="ECO:0000313" key="3">
    <source>
        <dbReference type="Proteomes" id="UP000799324"/>
    </source>
</evidence>
<protein>
    <submittedName>
        <fullName evidence="2">PLAC8-domain-containing protein</fullName>
    </submittedName>
</protein>
<keyword evidence="3" id="KW-1185">Reference proteome</keyword>
<dbReference type="Pfam" id="PF04749">
    <property type="entry name" value="PLAC8"/>
    <property type="match status" value="1"/>
</dbReference>
<evidence type="ECO:0000256" key="1">
    <source>
        <dbReference type="SAM" id="MobiDB-lite"/>
    </source>
</evidence>
<dbReference type="OrthoDB" id="1045822at2759"/>
<feature type="compositionally biased region" description="Pro residues" evidence="1">
    <location>
        <begin position="92"/>
        <end position="104"/>
    </location>
</feature>
<dbReference type="Proteomes" id="UP000799324">
    <property type="component" value="Unassembled WGS sequence"/>
</dbReference>
<reference evidence="2" key="1">
    <citation type="journal article" date="2020" name="Stud. Mycol.">
        <title>101 Dothideomycetes genomes: a test case for predicting lifestyles and emergence of pathogens.</title>
        <authorList>
            <person name="Haridas S."/>
            <person name="Albert R."/>
            <person name="Binder M."/>
            <person name="Bloem J."/>
            <person name="Labutti K."/>
            <person name="Salamov A."/>
            <person name="Andreopoulos B."/>
            <person name="Baker S."/>
            <person name="Barry K."/>
            <person name="Bills G."/>
            <person name="Bluhm B."/>
            <person name="Cannon C."/>
            <person name="Castanera R."/>
            <person name="Culley D."/>
            <person name="Daum C."/>
            <person name="Ezra D."/>
            <person name="Gonzalez J."/>
            <person name="Henrissat B."/>
            <person name="Kuo A."/>
            <person name="Liang C."/>
            <person name="Lipzen A."/>
            <person name="Lutzoni F."/>
            <person name="Magnuson J."/>
            <person name="Mondo S."/>
            <person name="Nolan M."/>
            <person name="Ohm R."/>
            <person name="Pangilinan J."/>
            <person name="Park H.-J."/>
            <person name="Ramirez L."/>
            <person name="Alfaro M."/>
            <person name="Sun H."/>
            <person name="Tritt A."/>
            <person name="Yoshinaga Y."/>
            <person name="Zwiers L.-H."/>
            <person name="Turgeon B."/>
            <person name="Goodwin S."/>
            <person name="Spatafora J."/>
            <person name="Crous P."/>
            <person name="Grigoriev I."/>
        </authorList>
    </citation>
    <scope>NUCLEOTIDE SEQUENCE</scope>
    <source>
        <strain evidence="2">CBS 122681</strain>
    </source>
</reference>
<dbReference type="AlphaFoldDB" id="A0A6A6TIZ8"/>
<name>A0A6A6TIZ8_9PLEO</name>
<feature type="compositionally biased region" description="Low complexity" evidence="1">
    <location>
        <begin position="43"/>
        <end position="61"/>
    </location>
</feature>
<proteinExistence type="predicted"/>
<sequence length="445" mass="49829">MDPRIQLGYGQQHQQQQPQHLQNQQRQHQRFSWQIPLDEETRQYQQPHQQHQQQQQQRAQPINEIPRNRAFSYAQTPVEHQRQFFTSSADDPPLPGSPPTPIDPRPQSIYLPHVANAPAQTQPQPQPTYLSAPAYTQDEKPPPSQSPVSPQEGTLSPLRSPVSPLTPLPQAHTQEQAVAHARHHSNLQRINTNVGPFNLPPLPPTPHSHKTQGQASPLPIKTPITPITPDLLKKDPAQLQLPMSPNSRKSFATEPYSPHGFSTTPTHTVFSPHSAHGPNGLDFALHQPGQIAHPNMDMSGDGSTHEWKHSLCECSGDMGTCLTGLFCPCILYGRTSYRLTAKSEKKDPSDMLGYKATNGHCMLMSISCGLWWLFPMVQRTRLRHMYKLTGSFGSDLLKGCCCCCCVAVQNEREIRDREASKRQWAGPASTQVYTAPSQMVYSPQR</sequence>
<dbReference type="NCBIfam" id="TIGR01571">
    <property type="entry name" value="A_thal_Cys_rich"/>
    <property type="match status" value="1"/>
</dbReference>
<dbReference type="EMBL" id="MU004311">
    <property type="protein sequence ID" value="KAF2658933.1"/>
    <property type="molecule type" value="Genomic_DNA"/>
</dbReference>
<feature type="region of interest" description="Disordered" evidence="1">
    <location>
        <begin position="1"/>
        <end position="182"/>
    </location>
</feature>
<organism evidence="2 3">
    <name type="scientific">Lophiostoma macrostomum CBS 122681</name>
    <dbReference type="NCBI Taxonomy" id="1314788"/>
    <lineage>
        <taxon>Eukaryota</taxon>
        <taxon>Fungi</taxon>
        <taxon>Dikarya</taxon>
        <taxon>Ascomycota</taxon>
        <taxon>Pezizomycotina</taxon>
        <taxon>Dothideomycetes</taxon>
        <taxon>Pleosporomycetidae</taxon>
        <taxon>Pleosporales</taxon>
        <taxon>Lophiostomataceae</taxon>
        <taxon>Lophiostoma</taxon>
    </lineage>
</organism>
<feature type="compositionally biased region" description="Low complexity" evidence="1">
    <location>
        <begin position="11"/>
        <end position="26"/>
    </location>
</feature>
<gene>
    <name evidence="2" type="ORF">K491DRAFT_689765</name>
</gene>
<evidence type="ECO:0000313" key="2">
    <source>
        <dbReference type="EMBL" id="KAF2658933.1"/>
    </source>
</evidence>
<accession>A0A6A6TIZ8</accession>
<dbReference type="InterPro" id="IPR006461">
    <property type="entry name" value="PLAC_motif_containing"/>
</dbReference>